<dbReference type="Proteomes" id="UP000196118">
    <property type="component" value="Chromosome"/>
</dbReference>
<dbReference type="Gene3D" id="3.90.550.10">
    <property type="entry name" value="Spore Coat Polysaccharide Biosynthesis Protein SpsA, Chain A"/>
    <property type="match status" value="1"/>
</dbReference>
<organism evidence="2 3">
    <name type="scientific">Pediococcus pentosaceus</name>
    <dbReference type="NCBI Taxonomy" id="1255"/>
    <lineage>
        <taxon>Bacteria</taxon>
        <taxon>Bacillati</taxon>
        <taxon>Bacillota</taxon>
        <taxon>Bacilli</taxon>
        <taxon>Lactobacillales</taxon>
        <taxon>Lactobacillaceae</taxon>
        <taxon>Pediococcus</taxon>
    </lineage>
</organism>
<dbReference type="SUPFAM" id="SSF53448">
    <property type="entry name" value="Nucleotide-diphospho-sugar transferases"/>
    <property type="match status" value="1"/>
</dbReference>
<dbReference type="InterPro" id="IPR029044">
    <property type="entry name" value="Nucleotide-diphossugar_trans"/>
</dbReference>
<dbReference type="InterPro" id="IPR001173">
    <property type="entry name" value="Glyco_trans_2-like"/>
</dbReference>
<gene>
    <name evidence="2" type="ORF">S100892_01606</name>
</gene>
<accession>A0A1Y0VPQ9</accession>
<proteinExistence type="predicted"/>
<sequence length="93" mass="11058">MKNIFIILNYNSFFKVKKIVKQLVRYKNVDELVIIDNNSKEIDVEALRELKNKKITVFYRKINDGYARGNNYGVKKAMELFGKKNIFLLLIRI</sequence>
<feature type="domain" description="Glycosyltransferase 2-like" evidence="1">
    <location>
        <begin position="6"/>
        <end position="77"/>
    </location>
</feature>
<name>A0A1Y0VPQ9_PEDPE</name>
<reference evidence="2 3" key="1">
    <citation type="submission" date="2017-05" db="EMBL/GenBank/DDBJ databases">
        <title>Genome sequence of Pediococcus pentosaceus strain SRCM100892.</title>
        <authorList>
            <person name="Cho S.H."/>
        </authorList>
    </citation>
    <scope>NUCLEOTIDE SEQUENCE [LARGE SCALE GENOMIC DNA]</scope>
    <source>
        <strain evidence="2 3">SRCM100892</strain>
    </source>
</reference>
<dbReference type="EMBL" id="CP021474">
    <property type="protein sequence ID" value="ARW20150.1"/>
    <property type="molecule type" value="Genomic_DNA"/>
</dbReference>
<evidence type="ECO:0000313" key="2">
    <source>
        <dbReference type="EMBL" id="ARW20150.1"/>
    </source>
</evidence>
<dbReference type="Pfam" id="PF00535">
    <property type="entry name" value="Glycos_transf_2"/>
    <property type="match status" value="1"/>
</dbReference>
<dbReference type="AlphaFoldDB" id="A0A1Y0VPQ9"/>
<evidence type="ECO:0000259" key="1">
    <source>
        <dbReference type="Pfam" id="PF00535"/>
    </source>
</evidence>
<evidence type="ECO:0000313" key="3">
    <source>
        <dbReference type="Proteomes" id="UP000196118"/>
    </source>
</evidence>
<protein>
    <recommendedName>
        <fullName evidence="1">Glycosyltransferase 2-like domain-containing protein</fullName>
    </recommendedName>
</protein>